<reference evidence="4 5" key="2">
    <citation type="submission" date="2024-07" db="EMBL/GenBank/DDBJ databases">
        <authorList>
            <person name="Akdeniz Z."/>
        </authorList>
    </citation>
    <scope>NUCLEOTIDE SEQUENCE [LARGE SCALE GENOMIC DNA]</scope>
</reference>
<dbReference type="Proteomes" id="UP001642409">
    <property type="component" value="Unassembled WGS sequence"/>
</dbReference>
<dbReference type="InterPro" id="IPR052574">
    <property type="entry name" value="CDIRP"/>
</dbReference>
<evidence type="ECO:0000313" key="5">
    <source>
        <dbReference type="Proteomes" id="UP001642409"/>
    </source>
</evidence>
<dbReference type="Gene3D" id="3.80.10.10">
    <property type="entry name" value="Ribonuclease Inhibitor"/>
    <property type="match status" value="1"/>
</dbReference>
<gene>
    <name evidence="3" type="ORF">HINF_LOCUS4053</name>
    <name evidence="4" type="ORF">HINF_LOCUS71405</name>
</gene>
<keyword evidence="2" id="KW-0677">Repeat</keyword>
<dbReference type="AlphaFoldDB" id="A0AA86TLF1"/>
<protein>
    <submittedName>
        <fullName evidence="3">LPXTG cell wall anchor domain-containing protein</fullName>
    </submittedName>
    <submittedName>
        <fullName evidence="4">LPXTG_cell wall anchor domain-containing protein</fullName>
    </submittedName>
</protein>
<organism evidence="3">
    <name type="scientific">Hexamita inflata</name>
    <dbReference type="NCBI Taxonomy" id="28002"/>
    <lineage>
        <taxon>Eukaryota</taxon>
        <taxon>Metamonada</taxon>
        <taxon>Diplomonadida</taxon>
        <taxon>Hexamitidae</taxon>
        <taxon>Hexamitinae</taxon>
        <taxon>Hexamita</taxon>
    </lineage>
</organism>
<keyword evidence="1" id="KW-0433">Leucine-rich repeat</keyword>
<dbReference type="InterPro" id="IPR032675">
    <property type="entry name" value="LRR_dom_sf"/>
</dbReference>
<dbReference type="InterPro" id="IPR001611">
    <property type="entry name" value="Leu-rich_rpt"/>
</dbReference>
<sequence>MKPEPKPNEVVIKYKDYPEFLQQGTLYFNKSPNRVDHLYFDNVMRKVTLKDFVNELPLKSLALKLREHSAYKADLEVFSKSQNCTLETLVIQNFRVVNAHSISNIVNLTSLTLVASRIQDFSFLKDLHLTELTIQLARFSMEEKRAVSQMQKLQRLSLNKCEFKEVYFLQSLTQLRDLSLVGNSLKNQDFMDVRFRLLQTLDVSCNKLTSLDHIPDLSDQLCKVNADSNRIGKLFYACGPYYSLEELDLSRNRLFDLSGLARLPFLKNLNVQRNALGEKRMQPIKQLELKTVNITCTQCTTVDFINPKKIQHLIYENSYYCSNLSSMFTWQNLRQFSSFAICGFLKNSQVSKIYYVKLESPLFGDLQLQQLYKAQRNALLSCRIRENYYNNYLLKQINFILSMMKIQSGYKQRQQTHSLQYKITELQNRNNLFKNRINKIYFKMRQIKMLDLGNE</sequence>
<dbReference type="SUPFAM" id="SSF52058">
    <property type="entry name" value="L domain-like"/>
    <property type="match status" value="1"/>
</dbReference>
<dbReference type="EMBL" id="CATOUU010000103">
    <property type="protein sequence ID" value="CAI9916408.1"/>
    <property type="molecule type" value="Genomic_DNA"/>
</dbReference>
<evidence type="ECO:0000256" key="1">
    <source>
        <dbReference type="ARBA" id="ARBA00022614"/>
    </source>
</evidence>
<keyword evidence="5" id="KW-1185">Reference proteome</keyword>
<evidence type="ECO:0000313" key="3">
    <source>
        <dbReference type="EMBL" id="CAI9916408.1"/>
    </source>
</evidence>
<reference evidence="3" key="1">
    <citation type="submission" date="2023-06" db="EMBL/GenBank/DDBJ databases">
        <authorList>
            <person name="Kurt Z."/>
        </authorList>
    </citation>
    <scope>NUCLEOTIDE SEQUENCE</scope>
</reference>
<evidence type="ECO:0000256" key="2">
    <source>
        <dbReference type="ARBA" id="ARBA00022737"/>
    </source>
</evidence>
<evidence type="ECO:0000313" key="4">
    <source>
        <dbReference type="EMBL" id="CAL6101887.1"/>
    </source>
</evidence>
<dbReference type="GO" id="GO:0035591">
    <property type="term" value="F:signaling adaptor activity"/>
    <property type="evidence" value="ECO:0007669"/>
    <property type="project" value="TreeGrafter"/>
</dbReference>
<name>A0AA86TLF1_9EUKA</name>
<proteinExistence type="predicted"/>
<comment type="caution">
    <text evidence="3">The sequence shown here is derived from an EMBL/GenBank/DDBJ whole genome shotgun (WGS) entry which is preliminary data.</text>
</comment>
<dbReference type="PANTHER" id="PTHR47566:SF1">
    <property type="entry name" value="PROTEIN NUD1"/>
    <property type="match status" value="1"/>
</dbReference>
<dbReference type="EMBL" id="CAXDID020000549">
    <property type="protein sequence ID" value="CAL6101887.1"/>
    <property type="molecule type" value="Genomic_DNA"/>
</dbReference>
<accession>A0AA86TLF1</accession>
<dbReference type="PANTHER" id="PTHR47566">
    <property type="match status" value="1"/>
</dbReference>
<dbReference type="PROSITE" id="PS51450">
    <property type="entry name" value="LRR"/>
    <property type="match status" value="2"/>
</dbReference>